<keyword evidence="2 5" id="KW-0812">Transmembrane</keyword>
<sequence>MNWADWAIIAILVLSALISIKRGFVREALSLATWVAAVLVAVLFSEPLSYLLIDHIATPSVREMVAFAILFIATLLAGGLLGYLIGALIHVTGLSGTDRLLGMIFGLARGVIVIMVCLIFLPGLISVDQDPWWQESAMIPHFLEFETQARDLFSQVVSFFTGFFSQESH</sequence>
<dbReference type="RefSeq" id="WP_193909604.1">
    <property type="nucleotide sequence ID" value="NZ_PRDL01000001.1"/>
</dbReference>
<keyword evidence="3 5" id="KW-1133">Transmembrane helix</keyword>
<feature type="transmembrane region" description="Helical" evidence="5">
    <location>
        <begin position="31"/>
        <end position="53"/>
    </location>
</feature>
<feature type="transmembrane region" description="Helical" evidence="5">
    <location>
        <begin position="6"/>
        <end position="24"/>
    </location>
</feature>
<protein>
    <submittedName>
        <fullName evidence="6">CvpA family protein</fullName>
    </submittedName>
</protein>
<name>A0A928V6N7_9GAMM</name>
<feature type="transmembrane region" description="Helical" evidence="5">
    <location>
        <begin position="100"/>
        <end position="125"/>
    </location>
</feature>
<gene>
    <name evidence="6" type="ORF">C4F51_10660</name>
</gene>
<accession>A0A928V6N7</accession>
<organism evidence="6 7">
    <name type="scientific">Cellvibrio polysaccharolyticus</name>
    <dbReference type="NCBI Taxonomy" id="2082724"/>
    <lineage>
        <taxon>Bacteria</taxon>
        <taxon>Pseudomonadati</taxon>
        <taxon>Pseudomonadota</taxon>
        <taxon>Gammaproteobacteria</taxon>
        <taxon>Cellvibrionales</taxon>
        <taxon>Cellvibrionaceae</taxon>
        <taxon>Cellvibrio</taxon>
    </lineage>
</organism>
<dbReference type="PANTHER" id="PTHR36926:SF1">
    <property type="entry name" value="COLICIN V PRODUCTION PROTEIN"/>
    <property type="match status" value="1"/>
</dbReference>
<evidence type="ECO:0000256" key="2">
    <source>
        <dbReference type="ARBA" id="ARBA00022692"/>
    </source>
</evidence>
<reference evidence="6" key="1">
    <citation type="submission" date="2018-07" db="EMBL/GenBank/DDBJ databases">
        <title>Genome assembly of strain Ka43.</title>
        <authorList>
            <person name="Kukolya J."/>
            <person name="Nagy I."/>
            <person name="Horvath B."/>
            <person name="Toth A."/>
        </authorList>
    </citation>
    <scope>NUCLEOTIDE SEQUENCE</scope>
    <source>
        <strain evidence="6">KB43</strain>
    </source>
</reference>
<evidence type="ECO:0000313" key="6">
    <source>
        <dbReference type="EMBL" id="MBE8717647.1"/>
    </source>
</evidence>
<evidence type="ECO:0000256" key="3">
    <source>
        <dbReference type="ARBA" id="ARBA00022989"/>
    </source>
</evidence>
<evidence type="ECO:0000256" key="5">
    <source>
        <dbReference type="SAM" id="Phobius"/>
    </source>
</evidence>
<dbReference type="GO" id="GO:0016020">
    <property type="term" value="C:membrane"/>
    <property type="evidence" value="ECO:0007669"/>
    <property type="project" value="UniProtKB-SubCell"/>
</dbReference>
<proteinExistence type="predicted"/>
<keyword evidence="4 5" id="KW-0472">Membrane</keyword>
<keyword evidence="7" id="KW-1185">Reference proteome</keyword>
<dbReference type="InterPro" id="IPR052719">
    <property type="entry name" value="CvpA-like"/>
</dbReference>
<dbReference type="PANTHER" id="PTHR36926">
    <property type="entry name" value="COLICIN V PRODUCTION PROTEIN"/>
    <property type="match status" value="1"/>
</dbReference>
<evidence type="ECO:0000256" key="4">
    <source>
        <dbReference type="ARBA" id="ARBA00023136"/>
    </source>
</evidence>
<feature type="transmembrane region" description="Helical" evidence="5">
    <location>
        <begin position="65"/>
        <end position="88"/>
    </location>
</feature>
<dbReference type="InterPro" id="IPR003825">
    <property type="entry name" value="Colicin-V_CvpA"/>
</dbReference>
<dbReference type="AlphaFoldDB" id="A0A928V6N7"/>
<dbReference type="GO" id="GO:0009403">
    <property type="term" value="P:toxin biosynthetic process"/>
    <property type="evidence" value="ECO:0007669"/>
    <property type="project" value="InterPro"/>
</dbReference>
<dbReference type="Proteomes" id="UP000652567">
    <property type="component" value="Unassembled WGS sequence"/>
</dbReference>
<comment type="caution">
    <text evidence="6">The sequence shown here is derived from an EMBL/GenBank/DDBJ whole genome shotgun (WGS) entry which is preliminary data.</text>
</comment>
<comment type="subcellular location">
    <subcellularLocation>
        <location evidence="1">Membrane</location>
        <topology evidence="1">Multi-pass membrane protein</topology>
    </subcellularLocation>
</comment>
<dbReference type="Pfam" id="PF02674">
    <property type="entry name" value="Colicin_V"/>
    <property type="match status" value="1"/>
</dbReference>
<evidence type="ECO:0000313" key="7">
    <source>
        <dbReference type="Proteomes" id="UP000652567"/>
    </source>
</evidence>
<evidence type="ECO:0000256" key="1">
    <source>
        <dbReference type="ARBA" id="ARBA00004141"/>
    </source>
</evidence>
<dbReference type="EMBL" id="PRDL01000001">
    <property type="protein sequence ID" value="MBE8717647.1"/>
    <property type="molecule type" value="Genomic_DNA"/>
</dbReference>